<protein>
    <submittedName>
        <fullName evidence="1">Extracellular solute-binding protein, family 5</fullName>
    </submittedName>
</protein>
<dbReference type="KEGG" id="ccj:UL81_06615"/>
<dbReference type="Gene3D" id="3.40.190.10">
    <property type="entry name" value="Periplasmic binding protein-like II"/>
    <property type="match status" value="1"/>
</dbReference>
<dbReference type="Pfam" id="PF00496">
    <property type="entry name" value="SBP_bac_5"/>
    <property type="match status" value="1"/>
</dbReference>
<evidence type="ECO:0000313" key="1">
    <source>
        <dbReference type="EMBL" id="AKE39286.1"/>
    </source>
</evidence>
<dbReference type="HOGENOM" id="CLU_017028_11_2_11"/>
<gene>
    <name evidence="1" type="ORF">UL81_06615</name>
</gene>
<dbReference type="PANTHER" id="PTHR30290:SF65">
    <property type="entry name" value="MONOACYL PHOSPHATIDYLINOSITOL TETRAMANNOSIDE-BINDING PROTEIN LPQW-RELATED"/>
    <property type="match status" value="1"/>
</dbReference>
<accession>A0A0F6TBP5</accession>
<dbReference type="Gene3D" id="3.10.105.10">
    <property type="entry name" value="Dipeptide-binding Protein, Domain 3"/>
    <property type="match status" value="1"/>
</dbReference>
<dbReference type="PROSITE" id="PS51257">
    <property type="entry name" value="PROKAR_LIPOPROTEIN"/>
    <property type="match status" value="1"/>
</dbReference>
<dbReference type="AlphaFoldDB" id="A0A0F6TBP5"/>
<keyword evidence="2" id="KW-1185">Reference proteome</keyword>
<organism evidence="1 2">
    <name type="scientific">Corynebacterium camporealensis</name>
    <dbReference type="NCBI Taxonomy" id="161896"/>
    <lineage>
        <taxon>Bacteria</taxon>
        <taxon>Bacillati</taxon>
        <taxon>Actinomycetota</taxon>
        <taxon>Actinomycetes</taxon>
        <taxon>Mycobacteriales</taxon>
        <taxon>Corynebacteriaceae</taxon>
        <taxon>Corynebacterium</taxon>
    </lineage>
</organism>
<name>A0A0F6TBP5_9CORY</name>
<proteinExistence type="predicted"/>
<dbReference type="OrthoDB" id="7888869at2"/>
<dbReference type="STRING" id="161896.UL81_06615"/>
<dbReference type="PATRIC" id="fig|161896.4.peg.1299"/>
<dbReference type="Gene3D" id="3.90.76.10">
    <property type="entry name" value="Dipeptide-binding Protein, Domain 1"/>
    <property type="match status" value="1"/>
</dbReference>
<dbReference type="SUPFAM" id="SSF53850">
    <property type="entry name" value="Periplasmic binding protein-like II"/>
    <property type="match status" value="1"/>
</dbReference>
<dbReference type="InterPro" id="IPR039424">
    <property type="entry name" value="SBP_5"/>
</dbReference>
<reference evidence="1 2" key="1">
    <citation type="journal article" date="2015" name="Genome Announc.">
        <title>Complete Genome Sequence of Corynebacterium camporealensis DSM 44610, Isolated from the Milk of a Manchega Sheep with Subclinical Mastitis.</title>
        <authorList>
            <person name="Ruckert C."/>
            <person name="Albersmeier A."/>
            <person name="Winkler A."/>
            <person name="Tauch A."/>
        </authorList>
    </citation>
    <scope>NUCLEOTIDE SEQUENCE [LARGE SCALE GENOMIC DNA]</scope>
    <source>
        <strain evidence="1 2">DSM 44610</strain>
    </source>
</reference>
<dbReference type="RefSeq" id="WP_035104815.1">
    <property type="nucleotide sequence ID" value="NZ_CP011311.1"/>
</dbReference>
<dbReference type="InterPro" id="IPR000914">
    <property type="entry name" value="SBP_5_dom"/>
</dbReference>
<dbReference type="GO" id="GO:0015833">
    <property type="term" value="P:peptide transport"/>
    <property type="evidence" value="ECO:0007669"/>
    <property type="project" value="TreeGrafter"/>
</dbReference>
<dbReference type="EMBL" id="CP011311">
    <property type="protein sequence ID" value="AKE39286.1"/>
    <property type="molecule type" value="Genomic_DNA"/>
</dbReference>
<dbReference type="Proteomes" id="UP000033566">
    <property type="component" value="Chromosome"/>
</dbReference>
<dbReference type="PANTHER" id="PTHR30290">
    <property type="entry name" value="PERIPLASMIC BINDING COMPONENT OF ABC TRANSPORTER"/>
    <property type="match status" value="1"/>
</dbReference>
<dbReference type="GO" id="GO:1904680">
    <property type="term" value="F:peptide transmembrane transporter activity"/>
    <property type="evidence" value="ECO:0007669"/>
    <property type="project" value="TreeGrafter"/>
</dbReference>
<evidence type="ECO:0000313" key="2">
    <source>
        <dbReference type="Proteomes" id="UP000033566"/>
    </source>
</evidence>
<sequence length="541" mass="59500">MSSRLKIVAALLSATALLATACSNDDGGDNAAEQGPVPSTDYFGYQVNTRLATTNAGTAFGDATGAALLSNRLYPATFVPGPGGQMIPNSDLVETEVISPQNDNDPLKVVYTLSEEANFSDGAPVVCDDYLLAYKAGKLSAQFGSHMPLAKSIEEFHCGTGQKRFMVVFKPDSGDRWRYLFGPGTVMPSHKIAEKAGMNSEELFSALYNEDEAALEPVKQVWRYGFATAKEDFDPELQVSYGPFVIDRIGDSGEVVLKRNNEYYGDAANLEHVVVWPSTANTAELVAQDALQVIDADSQDPEWLDRDAEDNPFELYQDIGVQTETLTLSQAGVFTEDWARHAFAACIDQNRIAEVSSRESGLDVPPVYLRTLRHDDPINAHFESVAKPHQQTEPDKAQQLGGNTVRIGYLGPNERYAAMVEEIRSMCEPFGINVEDQSAEYMSQNYLEMDPATWMPTIDAFLGPVEPLREYSAPEADIANIENIKRAEEDLWESVPSIPLSAQPRVFVVDKQVTGSVPYTNVSGIGWNMDRWAYPVDTDDN</sequence>